<dbReference type="GO" id="GO:0003887">
    <property type="term" value="F:DNA-directed DNA polymerase activity"/>
    <property type="evidence" value="ECO:0007669"/>
    <property type="project" value="UniProtKB-KW"/>
</dbReference>
<dbReference type="GO" id="GO:0009360">
    <property type="term" value="C:DNA polymerase III complex"/>
    <property type="evidence" value="ECO:0007669"/>
    <property type="project" value="InterPro"/>
</dbReference>
<dbReference type="SUPFAM" id="SSF48019">
    <property type="entry name" value="post-AAA+ oligomerization domain-like"/>
    <property type="match status" value="1"/>
</dbReference>
<evidence type="ECO:0000313" key="14">
    <source>
        <dbReference type="Proteomes" id="UP000178710"/>
    </source>
</evidence>
<dbReference type="InterPro" id="IPR003593">
    <property type="entry name" value="AAA+_ATPase"/>
</dbReference>
<evidence type="ECO:0000256" key="1">
    <source>
        <dbReference type="ARBA" id="ARBA00006360"/>
    </source>
</evidence>
<name>A0A1G2KSG7_9BACT</name>
<dbReference type="InterPro" id="IPR022754">
    <property type="entry name" value="DNA_pol_III_gamma-3"/>
</dbReference>
<dbReference type="GO" id="GO:0005524">
    <property type="term" value="F:ATP binding"/>
    <property type="evidence" value="ECO:0007669"/>
    <property type="project" value="UniProtKB-KW"/>
</dbReference>
<comment type="similarity">
    <text evidence="1 11">Belongs to the DnaX/STICHEL family.</text>
</comment>
<dbReference type="InterPro" id="IPR008921">
    <property type="entry name" value="DNA_pol3_clamp-load_cplx_C"/>
</dbReference>
<keyword evidence="5" id="KW-0479">Metal-binding</keyword>
<keyword evidence="4 11" id="KW-0235">DNA replication</keyword>
<dbReference type="SMART" id="SM00382">
    <property type="entry name" value="AAA"/>
    <property type="match status" value="1"/>
</dbReference>
<accession>A0A1G2KSG7</accession>
<evidence type="ECO:0000256" key="6">
    <source>
        <dbReference type="ARBA" id="ARBA00022741"/>
    </source>
</evidence>
<dbReference type="NCBIfam" id="NF004046">
    <property type="entry name" value="PRK05563.1"/>
    <property type="match status" value="1"/>
</dbReference>
<evidence type="ECO:0000256" key="5">
    <source>
        <dbReference type="ARBA" id="ARBA00022723"/>
    </source>
</evidence>
<feature type="domain" description="AAA+ ATPase" evidence="12">
    <location>
        <begin position="38"/>
        <end position="182"/>
    </location>
</feature>
<dbReference type="Proteomes" id="UP000178710">
    <property type="component" value="Unassembled WGS sequence"/>
</dbReference>
<dbReference type="NCBIfam" id="TIGR02397">
    <property type="entry name" value="dnaX_nterm"/>
    <property type="match status" value="1"/>
</dbReference>
<keyword evidence="2 11" id="KW-0808">Transferase</keyword>
<gene>
    <name evidence="11" type="primary">dnaX</name>
    <name evidence="13" type="ORF">A3C12_01810</name>
</gene>
<dbReference type="Gene3D" id="3.40.50.300">
    <property type="entry name" value="P-loop containing nucleotide triphosphate hydrolases"/>
    <property type="match status" value="1"/>
</dbReference>
<dbReference type="InterPro" id="IPR027417">
    <property type="entry name" value="P-loop_NTPase"/>
</dbReference>
<dbReference type="Pfam" id="PF12169">
    <property type="entry name" value="DNA_pol3_gamma3"/>
    <property type="match status" value="1"/>
</dbReference>
<dbReference type="EC" id="2.7.7.7" evidence="11"/>
<organism evidence="13 14">
    <name type="scientific">Candidatus Sungbacteria bacterium RIFCSPHIGHO2_02_FULL_49_20</name>
    <dbReference type="NCBI Taxonomy" id="1802272"/>
    <lineage>
        <taxon>Bacteria</taxon>
        <taxon>Candidatus Sungiibacteriota</taxon>
    </lineage>
</organism>
<dbReference type="Gene3D" id="1.10.8.60">
    <property type="match status" value="1"/>
</dbReference>
<dbReference type="GO" id="GO:0006261">
    <property type="term" value="P:DNA-templated DNA replication"/>
    <property type="evidence" value="ECO:0007669"/>
    <property type="project" value="TreeGrafter"/>
</dbReference>
<dbReference type="GO" id="GO:0046872">
    <property type="term" value="F:metal ion binding"/>
    <property type="evidence" value="ECO:0007669"/>
    <property type="project" value="UniProtKB-KW"/>
</dbReference>
<comment type="function">
    <text evidence="11">DNA polymerase III is a complex, multichain enzyme responsible for most of the replicative synthesis in bacteria. This DNA polymerase also exhibits 3' to 5' exonuclease activity.</text>
</comment>
<sequence>MQDHLVLYRKYRPKSFEEIVGQDAVVRALSNALASGRLAHAYLFSGPRGVGKTTIARLIAKAANCANAGAKGPTPCNICESCKRYNEGAAFDVIEIDAASNRGIDEIRELREAIRYAAAHGGRKIYIIDEVHMLTPPAFNALLKSLEEPPEHVIFVLATTEIEKVPATIVSRTQHFEFRRPAVEAIAGRLTEIAKKEGTTLVPQAAHAIALVSEGSFRDAESILGQILAVEDKKITEEEVESVLGLPRRAILFQFYRSLVNKDGAASLAAVGKVGEDGHDMAQFLRSALRLSRLGLFLKLDPVLASVAGKELSPDDEKELRGLVATAVPDHLKKIFMLLADTLEKTKYSPLPELPIQLAILALTVPDN</sequence>
<dbReference type="PANTHER" id="PTHR11669:SF0">
    <property type="entry name" value="PROTEIN STICHEL-LIKE 2"/>
    <property type="match status" value="1"/>
</dbReference>
<evidence type="ECO:0000256" key="3">
    <source>
        <dbReference type="ARBA" id="ARBA00022695"/>
    </source>
</evidence>
<keyword evidence="6 11" id="KW-0547">Nucleotide-binding</keyword>
<evidence type="ECO:0000259" key="12">
    <source>
        <dbReference type="SMART" id="SM00382"/>
    </source>
</evidence>
<keyword evidence="8 11" id="KW-0067">ATP-binding</keyword>
<evidence type="ECO:0000256" key="11">
    <source>
        <dbReference type="RuleBase" id="RU364063"/>
    </source>
</evidence>
<evidence type="ECO:0000256" key="4">
    <source>
        <dbReference type="ARBA" id="ARBA00022705"/>
    </source>
</evidence>
<dbReference type="InterPro" id="IPR045085">
    <property type="entry name" value="HLD_clamp_pol_III_gamma_tau"/>
</dbReference>
<dbReference type="CDD" id="cd00009">
    <property type="entry name" value="AAA"/>
    <property type="match status" value="1"/>
</dbReference>
<dbReference type="EMBL" id="MHQK01000002">
    <property type="protein sequence ID" value="OHA02387.1"/>
    <property type="molecule type" value="Genomic_DNA"/>
</dbReference>
<dbReference type="CDD" id="cd18137">
    <property type="entry name" value="HLD_clamp_pol_III_gamma_tau"/>
    <property type="match status" value="1"/>
</dbReference>
<dbReference type="InterPro" id="IPR012763">
    <property type="entry name" value="DNA_pol_III_sug/sutau_N"/>
</dbReference>
<evidence type="ECO:0000256" key="7">
    <source>
        <dbReference type="ARBA" id="ARBA00022833"/>
    </source>
</evidence>
<dbReference type="Pfam" id="PF13177">
    <property type="entry name" value="DNA_pol3_delta2"/>
    <property type="match status" value="1"/>
</dbReference>
<keyword evidence="3 11" id="KW-0548">Nucleotidyltransferase</keyword>
<keyword evidence="7" id="KW-0862">Zinc</keyword>
<dbReference type="InterPro" id="IPR050238">
    <property type="entry name" value="DNA_Rep/Repair_Clamp_Loader"/>
</dbReference>
<dbReference type="FunFam" id="3.40.50.300:FF:000014">
    <property type="entry name" value="DNA polymerase III subunit gamma/tau"/>
    <property type="match status" value="1"/>
</dbReference>
<dbReference type="Gene3D" id="1.20.272.10">
    <property type="match status" value="1"/>
</dbReference>
<proteinExistence type="inferred from homology"/>
<evidence type="ECO:0000313" key="13">
    <source>
        <dbReference type="EMBL" id="OHA02387.1"/>
    </source>
</evidence>
<dbReference type="GO" id="GO:0003677">
    <property type="term" value="F:DNA binding"/>
    <property type="evidence" value="ECO:0007669"/>
    <property type="project" value="InterPro"/>
</dbReference>
<evidence type="ECO:0000256" key="10">
    <source>
        <dbReference type="ARBA" id="ARBA00049244"/>
    </source>
</evidence>
<evidence type="ECO:0000256" key="9">
    <source>
        <dbReference type="ARBA" id="ARBA00022932"/>
    </source>
</evidence>
<evidence type="ECO:0000256" key="8">
    <source>
        <dbReference type="ARBA" id="ARBA00022840"/>
    </source>
</evidence>
<evidence type="ECO:0000256" key="2">
    <source>
        <dbReference type="ARBA" id="ARBA00022679"/>
    </source>
</evidence>
<dbReference type="SUPFAM" id="SSF52540">
    <property type="entry name" value="P-loop containing nucleoside triphosphate hydrolases"/>
    <property type="match status" value="1"/>
</dbReference>
<dbReference type="AlphaFoldDB" id="A0A1G2KSG7"/>
<comment type="subunit">
    <text evidence="11">DNA polymerase III contains a core (composed of alpha, epsilon and theta chains) that associates with a tau subunit. This core dimerizes to form the POLIII' complex. PolIII' associates with the gamma complex (composed of gamma, delta, delta', psi and chi chains) and with the beta chain to form the complete DNA polymerase III complex.</text>
</comment>
<protein>
    <recommendedName>
        <fullName evidence="11">DNA polymerase III subunit gamma/tau</fullName>
        <ecNumber evidence="11">2.7.7.7</ecNumber>
    </recommendedName>
</protein>
<reference evidence="13 14" key="1">
    <citation type="journal article" date="2016" name="Nat. Commun.">
        <title>Thousands of microbial genomes shed light on interconnected biogeochemical processes in an aquifer system.</title>
        <authorList>
            <person name="Anantharaman K."/>
            <person name="Brown C.T."/>
            <person name="Hug L.A."/>
            <person name="Sharon I."/>
            <person name="Castelle C.J."/>
            <person name="Probst A.J."/>
            <person name="Thomas B.C."/>
            <person name="Singh A."/>
            <person name="Wilkins M.J."/>
            <person name="Karaoz U."/>
            <person name="Brodie E.L."/>
            <person name="Williams K.H."/>
            <person name="Hubbard S.S."/>
            <person name="Banfield J.F."/>
        </authorList>
    </citation>
    <scope>NUCLEOTIDE SEQUENCE [LARGE SCALE GENOMIC DNA]</scope>
</reference>
<dbReference type="PANTHER" id="PTHR11669">
    <property type="entry name" value="REPLICATION FACTOR C / DNA POLYMERASE III GAMMA-TAU SUBUNIT"/>
    <property type="match status" value="1"/>
</dbReference>
<keyword evidence="9 11" id="KW-0239">DNA-directed DNA polymerase</keyword>
<comment type="caution">
    <text evidence="13">The sequence shown here is derived from an EMBL/GenBank/DDBJ whole genome shotgun (WGS) entry which is preliminary data.</text>
</comment>
<comment type="catalytic activity">
    <reaction evidence="10 11">
        <text>DNA(n) + a 2'-deoxyribonucleoside 5'-triphosphate = DNA(n+1) + diphosphate</text>
        <dbReference type="Rhea" id="RHEA:22508"/>
        <dbReference type="Rhea" id="RHEA-COMP:17339"/>
        <dbReference type="Rhea" id="RHEA-COMP:17340"/>
        <dbReference type="ChEBI" id="CHEBI:33019"/>
        <dbReference type="ChEBI" id="CHEBI:61560"/>
        <dbReference type="ChEBI" id="CHEBI:173112"/>
        <dbReference type="EC" id="2.7.7.7"/>
    </reaction>
</comment>